<dbReference type="RefSeq" id="XP_022644722.1">
    <property type="nucleotide sequence ID" value="XM_022788987.1"/>
</dbReference>
<feature type="compositionally biased region" description="Acidic residues" evidence="1">
    <location>
        <begin position="168"/>
        <end position="177"/>
    </location>
</feature>
<dbReference type="RefSeq" id="XP_022644731.1">
    <property type="nucleotide sequence ID" value="XM_022788996.1"/>
</dbReference>
<organism evidence="2 3">
    <name type="scientific">Varroa destructor</name>
    <name type="common">Honeybee mite</name>
    <dbReference type="NCBI Taxonomy" id="109461"/>
    <lineage>
        <taxon>Eukaryota</taxon>
        <taxon>Metazoa</taxon>
        <taxon>Ecdysozoa</taxon>
        <taxon>Arthropoda</taxon>
        <taxon>Chelicerata</taxon>
        <taxon>Arachnida</taxon>
        <taxon>Acari</taxon>
        <taxon>Parasitiformes</taxon>
        <taxon>Mesostigmata</taxon>
        <taxon>Gamasina</taxon>
        <taxon>Dermanyssoidea</taxon>
        <taxon>Varroidae</taxon>
        <taxon>Varroa</taxon>
    </lineage>
</organism>
<evidence type="ECO:0000313" key="2">
    <source>
        <dbReference type="EnsemblMetazoa" id="XP_022644731"/>
    </source>
</evidence>
<keyword evidence="3" id="KW-1185">Reference proteome</keyword>
<name>A0A7M7M8Y7_VARDE</name>
<dbReference type="EnsemblMetazoa" id="XM_022788996">
    <property type="protein sequence ID" value="XP_022644731"/>
    <property type="gene ID" value="LOC111243428"/>
</dbReference>
<sequence>MAGSRGTLDCKVLSRRENSKDGPEWLLRLDGPKQMACPTFCVARNGPSSVTGPPKSQGLLNNQGYQGQNCSLSCSCDTDSGYEPSPAYFAVERSFEYPPVEDLEEEDLDDVFYDPPSFLSAPSTPRSCAIPIPSTRQSTPSDDTVEDNDDPKPCRPQSCPLRDPGDVVQDDDDDDEADNRNEMRDHFLDFEDDEDYEDVFQDLEDHHSVSTQTEWLFDEEVAAVSRRRATVSNIPDVVPRRPARTLPRRAASLNEADYLNIGRDLRRLSDHWEYGRFQRRVERRQTFIGFVMDAIMANEAPRRPRMPPTHLR</sequence>
<accession>A0A7M7M8Y7</accession>
<evidence type="ECO:0000313" key="3">
    <source>
        <dbReference type="Proteomes" id="UP000594260"/>
    </source>
</evidence>
<feature type="region of interest" description="Disordered" evidence="1">
    <location>
        <begin position="111"/>
        <end position="179"/>
    </location>
</feature>
<dbReference type="EnsemblMetazoa" id="XM_022788987">
    <property type="protein sequence ID" value="XP_022644722"/>
    <property type="gene ID" value="LOC111243428"/>
</dbReference>
<reference evidence="2" key="1">
    <citation type="submission" date="2021-01" db="UniProtKB">
        <authorList>
            <consortium name="EnsemblMetazoa"/>
        </authorList>
    </citation>
    <scope>IDENTIFICATION</scope>
</reference>
<dbReference type="AlphaFoldDB" id="A0A7M7M8Y7"/>
<dbReference type="Proteomes" id="UP000594260">
    <property type="component" value="Unplaced"/>
</dbReference>
<proteinExistence type="predicted"/>
<protein>
    <submittedName>
        <fullName evidence="2">Uncharacterized protein</fullName>
    </submittedName>
</protein>
<evidence type="ECO:0000256" key="1">
    <source>
        <dbReference type="SAM" id="MobiDB-lite"/>
    </source>
</evidence>
<dbReference type="GeneID" id="111243428"/>